<dbReference type="Gene3D" id="3.50.50.60">
    <property type="entry name" value="FAD/NAD(P)-binding domain"/>
    <property type="match status" value="2"/>
</dbReference>
<dbReference type="FunCoup" id="A0A2J7RG31">
    <property type="interactions" value="1190"/>
</dbReference>
<evidence type="ECO:0000259" key="15">
    <source>
        <dbReference type="Pfam" id="PF14721"/>
    </source>
</evidence>
<evidence type="ECO:0000256" key="3">
    <source>
        <dbReference type="ARBA" id="ARBA00006442"/>
    </source>
</evidence>
<dbReference type="PRINTS" id="PR00411">
    <property type="entry name" value="PNDRDTASEI"/>
</dbReference>
<evidence type="ECO:0000313" key="17">
    <source>
        <dbReference type="Proteomes" id="UP000235965"/>
    </source>
</evidence>
<dbReference type="Gene3D" id="3.30.390.30">
    <property type="match status" value="1"/>
</dbReference>
<dbReference type="OrthoDB" id="6029at2759"/>
<comment type="subcellular location">
    <subcellularLocation>
        <location evidence="2">Mitochondrion</location>
    </subcellularLocation>
</comment>
<evidence type="ECO:0000256" key="5">
    <source>
        <dbReference type="ARBA" id="ARBA00022703"/>
    </source>
</evidence>
<protein>
    <submittedName>
        <fullName evidence="16">Apoptosis-inducing factor 1, mitochondrial</fullName>
    </submittedName>
</protein>
<dbReference type="PRINTS" id="PR00368">
    <property type="entry name" value="FADPNR"/>
</dbReference>
<dbReference type="GO" id="GO:0006915">
    <property type="term" value="P:apoptotic process"/>
    <property type="evidence" value="ECO:0007669"/>
    <property type="project" value="UniProtKB-KW"/>
</dbReference>
<dbReference type="InterPro" id="IPR023753">
    <property type="entry name" value="FAD/NAD-binding_dom"/>
</dbReference>
<keyword evidence="13" id="KW-0812">Transmembrane</keyword>
<evidence type="ECO:0000259" key="14">
    <source>
        <dbReference type="Pfam" id="PF07992"/>
    </source>
</evidence>
<feature type="transmembrane region" description="Helical" evidence="13">
    <location>
        <begin position="204"/>
        <end position="224"/>
    </location>
</feature>
<dbReference type="GO" id="GO:0046983">
    <property type="term" value="F:protein dimerization activity"/>
    <property type="evidence" value="ECO:0007669"/>
    <property type="project" value="InterPro"/>
</dbReference>
<feature type="domain" description="Mitochondrial apoptosis-inducing factor C-terminal" evidence="15">
    <location>
        <begin position="596"/>
        <end position="720"/>
    </location>
</feature>
<keyword evidence="6" id="KW-0274">FAD</keyword>
<evidence type="ECO:0000256" key="6">
    <source>
        <dbReference type="ARBA" id="ARBA00022827"/>
    </source>
</evidence>
<dbReference type="InterPro" id="IPR029324">
    <property type="entry name" value="AIF_C"/>
</dbReference>
<evidence type="ECO:0000256" key="8">
    <source>
        <dbReference type="ARBA" id="ARBA00023002"/>
    </source>
</evidence>
<dbReference type="GO" id="GO:0071949">
    <property type="term" value="F:FAD binding"/>
    <property type="evidence" value="ECO:0007669"/>
    <property type="project" value="TreeGrafter"/>
</dbReference>
<accession>A0A2J7RG31</accession>
<dbReference type="GO" id="GO:0016174">
    <property type="term" value="F:NAD(P)H oxidase H2O2-forming activity"/>
    <property type="evidence" value="ECO:0007669"/>
    <property type="project" value="TreeGrafter"/>
</dbReference>
<evidence type="ECO:0000313" key="16">
    <source>
        <dbReference type="EMBL" id="PNF39782.1"/>
    </source>
</evidence>
<dbReference type="InParanoid" id="A0A2J7RG31"/>
<evidence type="ECO:0000256" key="4">
    <source>
        <dbReference type="ARBA" id="ARBA00022630"/>
    </source>
</evidence>
<proteinExistence type="inferred from homology"/>
<dbReference type="EMBL" id="NEVH01004406">
    <property type="protein sequence ID" value="PNF39782.1"/>
    <property type="molecule type" value="Genomic_DNA"/>
</dbReference>
<evidence type="ECO:0000256" key="2">
    <source>
        <dbReference type="ARBA" id="ARBA00004173"/>
    </source>
</evidence>
<keyword evidence="17" id="KW-1185">Reference proteome</keyword>
<sequence>MMFKIGRIPTQIVGCFQNAGVIRRPDLRGRQRYFVQLCARRSDVRKAGGIEMASAHYTKRMYTKRFKETSDGSCKPPEKTRRVDEHVKSENIGICNQGTRRDCIQKSFTGLPNQPSGKEPKPVTSIMAQKFSTSNQPSGKDGKPVIPKPPQKSDIKPDAECSAPYSRGQPPLHKINSSKQEYGKPQPNSPYGMSGKQKNYTWKIIGGVVLLVSAIAAYNVGFFMKEDEEGKPAEKKKIVRKSKRIRKISKFPAESKDIPSSVPYLLIGGGTASFAAFRAIKSADPTAKVLVVDKEGYYPYMRPPLSKEIWFNDDAETTKKLHFKQWNGSERSLFYEPQDFYVDCTKLNTNPNGGVAVARGWTVKKLDVFERKAILEDGYEISYEKCLIATGSSPKNLPLFEEASQDVKDKVTLFRGISDFEELEDIIKSGPKSVAVIGGGFLGSELACALARQSRKTGLNVHQIFPEPGNMGKVLPGYLNLWTTNMVKKEGVNVITNAEVKDVEKVKDQLVLSLNNGSKIVADHIIVAVGASPNTDLARTSDLELDEDYGGFLVNAELMARSNLWSAGDCMCFYDVKLGRRRVEHHDHAVVSGRLAGENMTGAGKPYWHQSMFWSDLGPDVGYEAIGIVDSALPTVGVFAKATDKDTPKAVVEATDESNRAKTEEEAQPVSPASGTPESPKHSEDYGKGIIFYLRDDVVVGIVMWNVFNRMSVARQVLKEETKYADLNEVAKLFNIHEE</sequence>
<comment type="caution">
    <text evidence="16">The sequence shown here is derived from an EMBL/GenBank/DDBJ whole genome shotgun (WGS) entry which is preliminary data.</text>
</comment>
<dbReference type="EMBL" id="NEVH01004406">
    <property type="protein sequence ID" value="PNF39783.1"/>
    <property type="molecule type" value="Genomic_DNA"/>
</dbReference>
<dbReference type="Pfam" id="PF14721">
    <property type="entry name" value="AIF_C"/>
    <property type="match status" value="1"/>
</dbReference>
<dbReference type="GO" id="GO:0005739">
    <property type="term" value="C:mitochondrion"/>
    <property type="evidence" value="ECO:0007669"/>
    <property type="project" value="UniProtKB-SubCell"/>
</dbReference>
<evidence type="ECO:0000256" key="7">
    <source>
        <dbReference type="ARBA" id="ARBA00022946"/>
    </source>
</evidence>
<dbReference type="InterPro" id="IPR050446">
    <property type="entry name" value="FAD-oxidoreductase/Apoptosis"/>
</dbReference>
<dbReference type="STRING" id="105785.A0A2J7RG31"/>
<dbReference type="Proteomes" id="UP000235965">
    <property type="component" value="Unassembled WGS sequence"/>
</dbReference>
<evidence type="ECO:0000256" key="11">
    <source>
        <dbReference type="ARBA" id="ARBA00047786"/>
    </source>
</evidence>
<dbReference type="Pfam" id="PF07992">
    <property type="entry name" value="Pyr_redox_2"/>
    <property type="match status" value="1"/>
</dbReference>
<keyword evidence="9" id="KW-0520">NAD</keyword>
<keyword evidence="5" id="KW-0053">Apoptosis</keyword>
<dbReference type="GO" id="GO:0033108">
    <property type="term" value="P:mitochondrial respiratory chain complex assembly"/>
    <property type="evidence" value="ECO:0007669"/>
    <property type="project" value="TreeGrafter"/>
</dbReference>
<dbReference type="InterPro" id="IPR016156">
    <property type="entry name" value="FAD/NAD-linked_Rdtase_dimer_sf"/>
</dbReference>
<feature type="region of interest" description="Disordered" evidence="12">
    <location>
        <begin position="131"/>
        <end position="193"/>
    </location>
</feature>
<dbReference type="SUPFAM" id="SSF55424">
    <property type="entry name" value="FAD/NAD-linked reductases, dimerisation (C-terminal) domain"/>
    <property type="match status" value="1"/>
</dbReference>
<feature type="domain" description="FAD/NAD(P)-binding" evidence="14">
    <location>
        <begin position="265"/>
        <end position="592"/>
    </location>
</feature>
<keyword evidence="13" id="KW-1133">Transmembrane helix</keyword>
<organism evidence="16 17">
    <name type="scientific">Cryptotermes secundus</name>
    <dbReference type="NCBI Taxonomy" id="105785"/>
    <lineage>
        <taxon>Eukaryota</taxon>
        <taxon>Metazoa</taxon>
        <taxon>Ecdysozoa</taxon>
        <taxon>Arthropoda</taxon>
        <taxon>Hexapoda</taxon>
        <taxon>Insecta</taxon>
        <taxon>Pterygota</taxon>
        <taxon>Neoptera</taxon>
        <taxon>Polyneoptera</taxon>
        <taxon>Dictyoptera</taxon>
        <taxon>Blattodea</taxon>
        <taxon>Blattoidea</taxon>
        <taxon>Termitoidae</taxon>
        <taxon>Kalotermitidae</taxon>
        <taxon>Cryptotermitinae</taxon>
        <taxon>Cryptotermes</taxon>
    </lineage>
</organism>
<evidence type="ECO:0000256" key="10">
    <source>
        <dbReference type="ARBA" id="ARBA00023128"/>
    </source>
</evidence>
<evidence type="ECO:0000256" key="12">
    <source>
        <dbReference type="SAM" id="MobiDB-lite"/>
    </source>
</evidence>
<keyword evidence="7" id="KW-0809">Transit peptide</keyword>
<dbReference type="InterPro" id="IPR036188">
    <property type="entry name" value="FAD/NAD-bd_sf"/>
</dbReference>
<feature type="region of interest" description="Disordered" evidence="12">
    <location>
        <begin position="649"/>
        <end position="683"/>
    </location>
</feature>
<evidence type="ECO:0000256" key="13">
    <source>
        <dbReference type="SAM" id="Phobius"/>
    </source>
</evidence>
<dbReference type="AlphaFoldDB" id="A0A2J7RG31"/>
<keyword evidence="10" id="KW-0496">Mitochondrion</keyword>
<dbReference type="PANTHER" id="PTHR43557">
    <property type="entry name" value="APOPTOSIS-INDUCING FACTOR 1"/>
    <property type="match status" value="1"/>
</dbReference>
<keyword evidence="4" id="KW-0285">Flavoprotein</keyword>
<comment type="catalytic activity">
    <reaction evidence="11">
        <text>A + NADH + H(+) = AH2 + NAD(+)</text>
        <dbReference type="Rhea" id="RHEA:11356"/>
        <dbReference type="ChEBI" id="CHEBI:13193"/>
        <dbReference type="ChEBI" id="CHEBI:15378"/>
        <dbReference type="ChEBI" id="CHEBI:17499"/>
        <dbReference type="ChEBI" id="CHEBI:57540"/>
        <dbReference type="ChEBI" id="CHEBI:57945"/>
    </reaction>
</comment>
<name>A0A2J7RG31_9NEOP</name>
<gene>
    <name evidence="16" type="ORF">B7P43_G03498</name>
</gene>
<dbReference type="PANTHER" id="PTHR43557:SF4">
    <property type="entry name" value="APOPTOSIS-INDUCING FACTOR 1, MITOCHONDRIAL"/>
    <property type="match status" value="1"/>
</dbReference>
<dbReference type="SMART" id="SM01353">
    <property type="entry name" value="AIF_C"/>
    <property type="match status" value="1"/>
</dbReference>
<keyword evidence="13" id="KW-0472">Membrane</keyword>
<evidence type="ECO:0000256" key="9">
    <source>
        <dbReference type="ARBA" id="ARBA00023027"/>
    </source>
</evidence>
<dbReference type="SUPFAM" id="SSF51905">
    <property type="entry name" value="FAD/NAD(P)-binding domain"/>
    <property type="match status" value="2"/>
</dbReference>
<keyword evidence="8" id="KW-0560">Oxidoreductase</keyword>
<reference evidence="16 17" key="1">
    <citation type="submission" date="2017-12" db="EMBL/GenBank/DDBJ databases">
        <title>Hemimetabolous genomes reveal molecular basis of termite eusociality.</title>
        <authorList>
            <person name="Harrison M.C."/>
            <person name="Jongepier E."/>
            <person name="Robertson H.M."/>
            <person name="Arning N."/>
            <person name="Bitard-Feildel T."/>
            <person name="Chao H."/>
            <person name="Childers C.P."/>
            <person name="Dinh H."/>
            <person name="Doddapaneni H."/>
            <person name="Dugan S."/>
            <person name="Gowin J."/>
            <person name="Greiner C."/>
            <person name="Han Y."/>
            <person name="Hu H."/>
            <person name="Hughes D.S.T."/>
            <person name="Huylmans A.-K."/>
            <person name="Kemena C."/>
            <person name="Kremer L.P.M."/>
            <person name="Lee S.L."/>
            <person name="Lopez-Ezquerra A."/>
            <person name="Mallet L."/>
            <person name="Monroy-Kuhn J.M."/>
            <person name="Moser A."/>
            <person name="Murali S.C."/>
            <person name="Muzny D.M."/>
            <person name="Otani S."/>
            <person name="Piulachs M.-D."/>
            <person name="Poelchau M."/>
            <person name="Qu J."/>
            <person name="Schaub F."/>
            <person name="Wada-Katsumata A."/>
            <person name="Worley K.C."/>
            <person name="Xie Q."/>
            <person name="Ylla G."/>
            <person name="Poulsen M."/>
            <person name="Gibbs R.A."/>
            <person name="Schal C."/>
            <person name="Richards S."/>
            <person name="Belles X."/>
            <person name="Korb J."/>
            <person name="Bornberg-Bauer E."/>
        </authorList>
    </citation>
    <scope>NUCLEOTIDE SEQUENCE [LARGE SCALE GENOMIC DNA]</scope>
    <source>
        <tissue evidence="16">Whole body</tissue>
    </source>
</reference>
<comment type="cofactor">
    <cofactor evidence="1">
        <name>FAD</name>
        <dbReference type="ChEBI" id="CHEBI:57692"/>
    </cofactor>
</comment>
<comment type="similarity">
    <text evidence="3">Belongs to the FAD-dependent oxidoreductase family.</text>
</comment>
<evidence type="ECO:0000256" key="1">
    <source>
        <dbReference type="ARBA" id="ARBA00001974"/>
    </source>
</evidence>